<feature type="domain" description="HicB-like antitoxin of toxin-antitoxin system" evidence="1">
    <location>
        <begin position="13"/>
        <end position="71"/>
    </location>
</feature>
<dbReference type="AlphaFoldDB" id="A0A1F7Y0H4"/>
<comment type="caution">
    <text evidence="2">The sequence shown here is derived from an EMBL/GenBank/DDBJ whole genome shotgun (WGS) entry which is preliminary data.</text>
</comment>
<dbReference type="Pfam" id="PF15919">
    <property type="entry name" value="HicB_lk_antitox"/>
    <property type="match status" value="1"/>
</dbReference>
<gene>
    <name evidence="2" type="ORF">A2714_01255</name>
</gene>
<evidence type="ECO:0000313" key="2">
    <source>
        <dbReference type="EMBL" id="OGM20439.1"/>
    </source>
</evidence>
<reference evidence="2 3" key="1">
    <citation type="journal article" date="2016" name="Nat. Commun.">
        <title>Thousands of microbial genomes shed light on interconnected biogeochemical processes in an aquifer system.</title>
        <authorList>
            <person name="Anantharaman K."/>
            <person name="Brown C.T."/>
            <person name="Hug L.A."/>
            <person name="Sharon I."/>
            <person name="Castelle C.J."/>
            <person name="Probst A.J."/>
            <person name="Thomas B.C."/>
            <person name="Singh A."/>
            <person name="Wilkins M.J."/>
            <person name="Karaoz U."/>
            <person name="Brodie E.L."/>
            <person name="Williams K.H."/>
            <person name="Hubbard S.S."/>
            <person name="Banfield J.F."/>
        </authorList>
    </citation>
    <scope>NUCLEOTIDE SEQUENCE [LARGE SCALE GENOMIC DNA]</scope>
</reference>
<organism evidence="2 3">
    <name type="scientific">Candidatus Woesebacteria bacterium RIFCSPHIGHO2_01_FULL_38_9</name>
    <dbReference type="NCBI Taxonomy" id="1802492"/>
    <lineage>
        <taxon>Bacteria</taxon>
        <taxon>Candidatus Woeseibacteriota</taxon>
    </lineage>
</organism>
<evidence type="ECO:0000313" key="3">
    <source>
        <dbReference type="Proteomes" id="UP000178419"/>
    </source>
</evidence>
<accession>A0A1F7Y0H4</accession>
<dbReference type="Proteomes" id="UP000178419">
    <property type="component" value="Unassembled WGS sequence"/>
</dbReference>
<sequence>MKLYKYTAIFIPEKGKKGTYNVTFPALPEIVTFGDSLHEARYMAQDALELVILSLLEDGKTLPKDKAPHKITKGLLTEEILVTISHEVKTTPLTKDVKTAFA</sequence>
<name>A0A1F7Y0H4_9BACT</name>
<dbReference type="InterPro" id="IPR035069">
    <property type="entry name" value="TTHA1013/TTHA0281-like"/>
</dbReference>
<dbReference type="Gene3D" id="3.30.160.250">
    <property type="match status" value="1"/>
</dbReference>
<protein>
    <recommendedName>
        <fullName evidence="1">HicB-like antitoxin of toxin-antitoxin system domain-containing protein</fullName>
    </recommendedName>
</protein>
<dbReference type="EMBL" id="MGGE01000041">
    <property type="protein sequence ID" value="OGM20439.1"/>
    <property type="molecule type" value="Genomic_DNA"/>
</dbReference>
<dbReference type="SUPFAM" id="SSF143100">
    <property type="entry name" value="TTHA1013/TTHA0281-like"/>
    <property type="match status" value="1"/>
</dbReference>
<dbReference type="InterPro" id="IPR031807">
    <property type="entry name" value="HicB-like"/>
</dbReference>
<evidence type="ECO:0000259" key="1">
    <source>
        <dbReference type="Pfam" id="PF15919"/>
    </source>
</evidence>
<proteinExistence type="predicted"/>